<dbReference type="InterPro" id="IPR011708">
    <property type="entry name" value="DNA_pol3_alpha_NTPase_dom"/>
</dbReference>
<comment type="catalytic activity">
    <reaction evidence="13">
        <text>DNA(n) + a 2'-deoxyribonucleoside 5'-triphosphate = DNA(n+1) + diphosphate</text>
        <dbReference type="Rhea" id="RHEA:22508"/>
        <dbReference type="Rhea" id="RHEA-COMP:17339"/>
        <dbReference type="Rhea" id="RHEA-COMP:17340"/>
        <dbReference type="ChEBI" id="CHEBI:33019"/>
        <dbReference type="ChEBI" id="CHEBI:61560"/>
        <dbReference type="ChEBI" id="CHEBI:173112"/>
        <dbReference type="EC" id="2.7.7.7"/>
    </reaction>
</comment>
<dbReference type="InterPro" id="IPR004365">
    <property type="entry name" value="NA-bd_OB_tRNA"/>
</dbReference>
<evidence type="ECO:0000256" key="6">
    <source>
        <dbReference type="ARBA" id="ARBA00022490"/>
    </source>
</evidence>
<keyword evidence="10" id="KW-0227">DNA damage</keyword>
<evidence type="ECO:0000256" key="2">
    <source>
        <dbReference type="ARBA" id="ARBA00007391"/>
    </source>
</evidence>
<keyword evidence="12" id="KW-0234">DNA repair</keyword>
<dbReference type="GO" id="GO:0008408">
    <property type="term" value="F:3'-5' exonuclease activity"/>
    <property type="evidence" value="ECO:0007669"/>
    <property type="project" value="InterPro"/>
</dbReference>
<dbReference type="Pfam" id="PF07733">
    <property type="entry name" value="DNA_pol3_alpha"/>
    <property type="match status" value="1"/>
</dbReference>
<evidence type="ECO:0000256" key="13">
    <source>
        <dbReference type="ARBA" id="ARBA00049244"/>
    </source>
</evidence>
<dbReference type="EMBL" id="CAFBIX010000003">
    <property type="protein sequence ID" value="CAB4846098.1"/>
    <property type="molecule type" value="Genomic_DNA"/>
</dbReference>
<dbReference type="GO" id="GO:0003887">
    <property type="term" value="F:DNA-directed DNA polymerase activity"/>
    <property type="evidence" value="ECO:0007669"/>
    <property type="project" value="UniProtKB-KW"/>
</dbReference>
<dbReference type="SUPFAM" id="SSF89550">
    <property type="entry name" value="PHP domain-like"/>
    <property type="match status" value="1"/>
</dbReference>
<dbReference type="InterPro" id="IPR004805">
    <property type="entry name" value="DnaE2/DnaE/PolC"/>
</dbReference>
<evidence type="ECO:0000256" key="11">
    <source>
        <dbReference type="ARBA" id="ARBA00022932"/>
    </source>
</evidence>
<dbReference type="AlphaFoldDB" id="A0A6J7BPL6"/>
<dbReference type="GO" id="GO:0006260">
    <property type="term" value="P:DNA replication"/>
    <property type="evidence" value="ECO:0007669"/>
    <property type="project" value="UniProtKB-KW"/>
</dbReference>
<evidence type="ECO:0000256" key="1">
    <source>
        <dbReference type="ARBA" id="ARBA00004496"/>
    </source>
</evidence>
<dbReference type="Gene3D" id="1.10.10.1600">
    <property type="entry name" value="Bacterial DNA polymerase III alpha subunit, thumb domain"/>
    <property type="match status" value="1"/>
</dbReference>
<evidence type="ECO:0000313" key="15">
    <source>
        <dbReference type="EMBL" id="CAB4846098.1"/>
    </source>
</evidence>
<protein>
    <recommendedName>
        <fullName evidence="5">DNA polymerase III subunit alpha</fullName>
        <ecNumber evidence="3">2.7.7.7</ecNumber>
    </recommendedName>
    <alternativeName>
        <fullName evidence="4">Error-prone DNA polymerase</fullName>
    </alternativeName>
</protein>
<dbReference type="InterPro" id="IPR004013">
    <property type="entry name" value="PHP_dom"/>
</dbReference>
<organism evidence="15">
    <name type="scientific">freshwater metagenome</name>
    <dbReference type="NCBI Taxonomy" id="449393"/>
    <lineage>
        <taxon>unclassified sequences</taxon>
        <taxon>metagenomes</taxon>
        <taxon>ecological metagenomes</taxon>
    </lineage>
</organism>
<dbReference type="Gene3D" id="3.20.20.140">
    <property type="entry name" value="Metal-dependent hydrolases"/>
    <property type="match status" value="1"/>
</dbReference>
<feature type="domain" description="Polymerase/histidinol phosphatase N-terminal" evidence="14">
    <location>
        <begin position="6"/>
        <end position="73"/>
    </location>
</feature>
<keyword evidence="6" id="KW-0963">Cytoplasm</keyword>
<evidence type="ECO:0000256" key="9">
    <source>
        <dbReference type="ARBA" id="ARBA00022705"/>
    </source>
</evidence>
<dbReference type="Pfam" id="PF01336">
    <property type="entry name" value="tRNA_anti-codon"/>
    <property type="match status" value="1"/>
</dbReference>
<dbReference type="Pfam" id="PF14579">
    <property type="entry name" value="HHH_6"/>
    <property type="match status" value="1"/>
</dbReference>
<comment type="similarity">
    <text evidence="2">Belongs to the DNA polymerase type-C family. DnaE2 subfamily.</text>
</comment>
<keyword evidence="9" id="KW-0235">DNA replication</keyword>
<reference evidence="15" key="1">
    <citation type="submission" date="2020-05" db="EMBL/GenBank/DDBJ databases">
        <authorList>
            <person name="Chiriac C."/>
            <person name="Salcher M."/>
            <person name="Ghai R."/>
            <person name="Kavagutti S V."/>
        </authorList>
    </citation>
    <scope>NUCLEOTIDE SEQUENCE</scope>
</reference>
<keyword evidence="11" id="KW-0239">DNA-directed DNA polymerase</keyword>
<dbReference type="NCBIfam" id="TIGR00594">
    <property type="entry name" value="polc"/>
    <property type="match status" value="1"/>
</dbReference>
<dbReference type="InterPro" id="IPR040982">
    <property type="entry name" value="DNA_pol3_finger"/>
</dbReference>
<evidence type="ECO:0000256" key="10">
    <source>
        <dbReference type="ARBA" id="ARBA00022763"/>
    </source>
</evidence>
<dbReference type="SMART" id="SM00481">
    <property type="entry name" value="POLIIIAc"/>
    <property type="match status" value="1"/>
</dbReference>
<evidence type="ECO:0000256" key="5">
    <source>
        <dbReference type="ARBA" id="ARBA00019114"/>
    </source>
</evidence>
<evidence type="ECO:0000259" key="14">
    <source>
        <dbReference type="SMART" id="SM00481"/>
    </source>
</evidence>
<dbReference type="Pfam" id="PF02811">
    <property type="entry name" value="PHP"/>
    <property type="match status" value="1"/>
</dbReference>
<keyword evidence="8" id="KW-0548">Nucleotidyltransferase</keyword>
<dbReference type="GO" id="GO:0005737">
    <property type="term" value="C:cytoplasm"/>
    <property type="evidence" value="ECO:0007669"/>
    <property type="project" value="UniProtKB-SubCell"/>
</dbReference>
<dbReference type="PANTHER" id="PTHR32294:SF4">
    <property type="entry name" value="ERROR-PRONE DNA POLYMERASE"/>
    <property type="match status" value="1"/>
</dbReference>
<dbReference type="InterPro" id="IPR016195">
    <property type="entry name" value="Pol/histidinol_Pase-like"/>
</dbReference>
<proteinExistence type="inferred from homology"/>
<dbReference type="InterPro" id="IPR041931">
    <property type="entry name" value="DNA_pol3_alpha_thumb_dom"/>
</dbReference>
<dbReference type="PANTHER" id="PTHR32294">
    <property type="entry name" value="DNA POLYMERASE III SUBUNIT ALPHA"/>
    <property type="match status" value="1"/>
</dbReference>
<dbReference type="Pfam" id="PF17657">
    <property type="entry name" value="DNA_pol3_finger"/>
    <property type="match status" value="1"/>
</dbReference>
<gene>
    <name evidence="15" type="ORF">UFOPK3278_00207</name>
</gene>
<comment type="subcellular location">
    <subcellularLocation>
        <location evidence="1">Cytoplasm</location>
    </subcellularLocation>
</comment>
<dbReference type="InterPro" id="IPR003141">
    <property type="entry name" value="Pol/His_phosphatase_N"/>
</dbReference>
<evidence type="ECO:0000256" key="8">
    <source>
        <dbReference type="ARBA" id="ARBA00022695"/>
    </source>
</evidence>
<dbReference type="InterPro" id="IPR029460">
    <property type="entry name" value="DNAPol_HHH"/>
</dbReference>
<dbReference type="GO" id="GO:0006281">
    <property type="term" value="P:DNA repair"/>
    <property type="evidence" value="ECO:0007669"/>
    <property type="project" value="UniProtKB-KW"/>
</dbReference>
<keyword evidence="7" id="KW-0808">Transferase</keyword>
<evidence type="ECO:0000256" key="12">
    <source>
        <dbReference type="ARBA" id="ARBA00023204"/>
    </source>
</evidence>
<evidence type="ECO:0000256" key="4">
    <source>
        <dbReference type="ARBA" id="ARBA00017273"/>
    </source>
</evidence>
<evidence type="ECO:0000256" key="7">
    <source>
        <dbReference type="ARBA" id="ARBA00022679"/>
    </source>
</evidence>
<dbReference type="Gene3D" id="1.10.150.870">
    <property type="match status" value="1"/>
</dbReference>
<dbReference type="EC" id="2.7.7.7" evidence="3"/>
<evidence type="ECO:0000256" key="3">
    <source>
        <dbReference type="ARBA" id="ARBA00012417"/>
    </source>
</evidence>
<sequence length="1164" mass="127835">MGQGFIHLHVASALSMRYGTATPQDLVIQAAEYGQSALALTDRDTVAGAVSFIHACASAGVAPILGVDIALETPQPYLPTPAHGGKWIKPERPRVTLLAHDKLSWAGLCAIISLAHKNSREDPEIERDQLLKLAGEHGLVALLGPRSDIGYNILNRRPDRALDYLNTWQGHGIRTYLEVVTHCQSPDGSNLSDTFAARMLQWAIVHRTPAVLTNMVRYGQPQDSRIADVLDAARRQVALNTRNGLTNQAFLASSAHMSDIARRIAGMVGDPRDIGQALVRQTIELGQACIIDPQADLGMNQVYVPELAKLLPGETRSADAILQERCEVGFANYLTDNSVTNSEDRRATRYRLDAELAVIQKMGLAGYVLTVAQVVDMIRQMKVRVAARGSGAGSFINHLLGISGVDPIQHNLLMERFVSTLRPGLPDIDIDVESDRRIEIYQAIFDRFGDRRTTCVSMRETYRVRHAIRDVGAALGMPPGEINTFAKSFPHIRARHIRSALAELPELRRSGIGIRAARGDLDQFLDLVEGLDGLPRNTALHPCGIVLSDLSLLARTPVQPSAQEFPMSQFDKDDVEHMGLLKLDVLGVRMQSALAYAIQQVKQTVGPNAQGADDTGVINLEKVPRDDPKTFELIQSTKTLGCFQIESPGQRELIGKFAPVSFGDLITDISLFRPGPVKSDMITPFLRARQGWGATNYMHPDLEPILAETSGVVVFHEQVMRIVSVMTGCSLEAADLIRRRMGDYEQLDEIREWFYKSLRTRGYKLEVIEQVWDVLRSFASFGFCKAHAAAFALPTYQSAWFKAHHPAAFVAGVLTHDPGMYPKRLIADDARSFGVEILGLDVNRSSDTYVVEQTVTGEYGIRISLAEVKGISSQEVADIIHAAPYSSLADFIARSKASRPIVERIVLAGGFDALHGQIVSRRDLLFHVAELSAEFKLKKTVRSAITDQISLGMQEITWIPESTGLPALSLADRVKYEIEVLGIDVSAHVMSFYLQMLTELNAVPAKHLLQARSQSSVLIAGVKVATQTPPIRSGKRVAFITLEDSTGPIDATFFEEAQDQYAPVLFHSWLLLVSGTVRRTGPRGVSILANGCWELSQVYRHWKTGGVKSVLDLIGSTPINQLDPVAPTQIWEHASGFRSSPYADVRPAGSDIARSMRSAAKMAP</sequence>
<dbReference type="CDD" id="cd04485">
    <property type="entry name" value="DnaE_OBF"/>
    <property type="match status" value="1"/>
</dbReference>
<dbReference type="GO" id="GO:0003676">
    <property type="term" value="F:nucleic acid binding"/>
    <property type="evidence" value="ECO:0007669"/>
    <property type="project" value="InterPro"/>
</dbReference>
<accession>A0A6J7BPL6</accession>
<name>A0A6J7BPL6_9ZZZZ</name>